<dbReference type="PANTHER" id="PTHR10706">
    <property type="entry name" value="F-BOX FAMILY PROTEIN"/>
    <property type="match status" value="1"/>
</dbReference>
<dbReference type="SUPFAM" id="SSF81383">
    <property type="entry name" value="F-box domain"/>
    <property type="match status" value="1"/>
</dbReference>
<feature type="region of interest" description="Disordered" evidence="3">
    <location>
        <begin position="94"/>
        <end position="140"/>
    </location>
</feature>
<protein>
    <recommendedName>
        <fullName evidence="4">F-box domain-containing protein</fullName>
    </recommendedName>
</protein>
<feature type="domain" description="F-box" evidence="4">
    <location>
        <begin position="137"/>
        <end position="183"/>
    </location>
</feature>
<dbReference type="InterPro" id="IPR036047">
    <property type="entry name" value="F-box-like_dom_sf"/>
</dbReference>
<accession>A0A2K0U214</accession>
<evidence type="ECO:0000259" key="4">
    <source>
        <dbReference type="PROSITE" id="PS50181"/>
    </source>
</evidence>
<dbReference type="InterPro" id="IPR045048">
    <property type="entry name" value="FBXO31/39"/>
</dbReference>
<dbReference type="Pfam" id="PF12014">
    <property type="entry name" value="Cyclin_D1_bind"/>
    <property type="match status" value="1"/>
</dbReference>
<feature type="region of interest" description="Disordered" evidence="3">
    <location>
        <begin position="366"/>
        <end position="386"/>
    </location>
</feature>
<comment type="caution">
    <text evidence="5">The sequence shown here is derived from an EMBL/GenBank/DDBJ whole genome shotgun (WGS) entry which is preliminary data.</text>
</comment>
<gene>
    <name evidence="5" type="ORF">THARTR1_07583</name>
</gene>
<feature type="compositionally biased region" description="Polar residues" evidence="3">
    <location>
        <begin position="124"/>
        <end position="135"/>
    </location>
</feature>
<feature type="compositionally biased region" description="Low complexity" evidence="3">
    <location>
        <begin position="15"/>
        <end position="45"/>
    </location>
</feature>
<dbReference type="PANTHER" id="PTHR10706:SF130">
    <property type="entry name" value="F-BOX ONLY PROTEIN 31"/>
    <property type="match status" value="1"/>
</dbReference>
<dbReference type="EMBL" id="MTYI01000118">
    <property type="protein sequence ID" value="PNP51814.1"/>
    <property type="molecule type" value="Genomic_DNA"/>
</dbReference>
<proteinExistence type="predicted"/>
<dbReference type="PROSITE" id="PS50181">
    <property type="entry name" value="FBOX"/>
    <property type="match status" value="1"/>
</dbReference>
<sequence>MDLLGLASGKAMGESAASSSLGSTSTTPAPAAPAPASAAASSSASTATAEIDAPVIYGRVDAGNEDNLELIRSVAEHGALGRAKLLRPSPVQLQLQPSAQRRDDATMQDAAASGYSEHADADGQIQSGHHSSNSNKPPPLLAAPPEIIDTILSHLSAYDLASVSATCHALRQHALSDLLWLPLVQQNVPTAQVTSAGACKSYRELYAAHDRLWFLPKYKIWFCDRDLTGKLILVRYDPRRSCIEGYQMVAVSNQSTFEHWSADHDVIIHGFEPVVRLHLDKPVLQFRVRDRQEDGGFSKRPGANRFADEMPMALDERLGGMFSNFLLTKPLTAEEADQRVELGYPYGNMWPSPVIPANHYVSGAQARRGLAAQTPRDRPRSRSQVSDQTFCIRQWMELTGTPSPLRFMGQGGLAGALQALVEEIVEEGAAGAGNGGLGVHIGEELITYSTLDPALYTPTREKPWRGIWVGDYSAHGCEFLLIHQPDDPPATDAELGIFRDENDSDEVWEQKRLDARVYRGRLEGIKLTGDPNIPRGEYTFVANDLGPDGYVKTATDAQFSGARIVKSEGHIAATGFLRDKFIESQLILISPNRLAQHWVGFGHISFLERVNIDQLLGP</sequence>
<comment type="pathway">
    <text evidence="1">Protein modification; protein ubiquitination.</text>
</comment>
<dbReference type="InterPro" id="IPR001810">
    <property type="entry name" value="F-box_dom"/>
</dbReference>
<dbReference type="OrthoDB" id="722566at2759"/>
<dbReference type="Proteomes" id="UP000236290">
    <property type="component" value="Unassembled WGS sequence"/>
</dbReference>
<evidence type="ECO:0000256" key="2">
    <source>
        <dbReference type="ARBA" id="ARBA00022786"/>
    </source>
</evidence>
<reference evidence="5 6" key="1">
    <citation type="submission" date="2017-02" db="EMBL/GenBank/DDBJ databases">
        <title>Genomes of Trichoderma spp. with biocontrol activity.</title>
        <authorList>
            <person name="Gardiner D."/>
            <person name="Kazan K."/>
            <person name="Vos C."/>
            <person name="Harvey P."/>
        </authorList>
    </citation>
    <scope>NUCLEOTIDE SEQUENCE [LARGE SCALE GENOMIC DNA]</scope>
    <source>
        <strain evidence="5 6">Tr1</strain>
    </source>
</reference>
<keyword evidence="2" id="KW-0833">Ubl conjugation pathway</keyword>
<organism evidence="5 6">
    <name type="scientific">Trichoderma harzianum</name>
    <name type="common">Hypocrea lixii</name>
    <dbReference type="NCBI Taxonomy" id="5544"/>
    <lineage>
        <taxon>Eukaryota</taxon>
        <taxon>Fungi</taxon>
        <taxon>Dikarya</taxon>
        <taxon>Ascomycota</taxon>
        <taxon>Pezizomycotina</taxon>
        <taxon>Sordariomycetes</taxon>
        <taxon>Hypocreomycetidae</taxon>
        <taxon>Hypocreales</taxon>
        <taxon>Hypocreaceae</taxon>
        <taxon>Trichoderma</taxon>
    </lineage>
</organism>
<feature type="region of interest" description="Disordered" evidence="3">
    <location>
        <begin position="14"/>
        <end position="45"/>
    </location>
</feature>
<dbReference type="Pfam" id="PF12937">
    <property type="entry name" value="F-box-like"/>
    <property type="match status" value="1"/>
</dbReference>
<evidence type="ECO:0000313" key="6">
    <source>
        <dbReference type="Proteomes" id="UP000236290"/>
    </source>
</evidence>
<dbReference type="AlphaFoldDB" id="A0A2K0U214"/>
<evidence type="ECO:0000256" key="3">
    <source>
        <dbReference type="SAM" id="MobiDB-lite"/>
    </source>
</evidence>
<evidence type="ECO:0000256" key="1">
    <source>
        <dbReference type="ARBA" id="ARBA00004906"/>
    </source>
</evidence>
<dbReference type="GO" id="GO:0016567">
    <property type="term" value="P:protein ubiquitination"/>
    <property type="evidence" value="ECO:0007669"/>
    <property type="project" value="UniProtKB-UniPathway"/>
</dbReference>
<dbReference type="Gene3D" id="1.20.1280.50">
    <property type="match status" value="1"/>
</dbReference>
<dbReference type="UniPathway" id="UPA00143"/>
<name>A0A2K0U214_TRIHA</name>
<evidence type="ECO:0000313" key="5">
    <source>
        <dbReference type="EMBL" id="PNP51814.1"/>
    </source>
</evidence>